<feature type="DNA-binding region" description="H-T-H motif" evidence="4">
    <location>
        <begin position="36"/>
        <end position="55"/>
    </location>
</feature>
<dbReference type="Pfam" id="PF00440">
    <property type="entry name" value="TetR_N"/>
    <property type="match status" value="1"/>
</dbReference>
<comment type="caution">
    <text evidence="6">The sequence shown here is derived from an EMBL/GenBank/DDBJ whole genome shotgun (WGS) entry which is preliminary data.</text>
</comment>
<reference evidence="6 7" key="1">
    <citation type="submission" date="2021-03" db="EMBL/GenBank/DDBJ databases">
        <title>Sequencing the genomes of 1000 actinobacteria strains.</title>
        <authorList>
            <person name="Klenk H.-P."/>
        </authorList>
    </citation>
    <scope>NUCLEOTIDE SEQUENCE [LARGE SCALE GENOMIC DNA]</scope>
    <source>
        <strain evidence="6 7">DSM 46670</strain>
    </source>
</reference>
<evidence type="ECO:0000256" key="1">
    <source>
        <dbReference type="ARBA" id="ARBA00023015"/>
    </source>
</evidence>
<evidence type="ECO:0000259" key="5">
    <source>
        <dbReference type="PROSITE" id="PS50977"/>
    </source>
</evidence>
<proteinExistence type="predicted"/>
<evidence type="ECO:0000256" key="3">
    <source>
        <dbReference type="ARBA" id="ARBA00023163"/>
    </source>
</evidence>
<evidence type="ECO:0000313" key="6">
    <source>
        <dbReference type="EMBL" id="MBP2329423.1"/>
    </source>
</evidence>
<keyword evidence="2 4" id="KW-0238">DNA-binding</keyword>
<evidence type="ECO:0000313" key="7">
    <source>
        <dbReference type="Proteomes" id="UP001519332"/>
    </source>
</evidence>
<dbReference type="EMBL" id="JAGINW010000001">
    <property type="protein sequence ID" value="MBP2329423.1"/>
    <property type="molecule type" value="Genomic_DNA"/>
</dbReference>
<feature type="domain" description="HTH tetR-type" evidence="5">
    <location>
        <begin position="13"/>
        <end position="73"/>
    </location>
</feature>
<dbReference type="RefSeq" id="WP_209646220.1">
    <property type="nucleotide sequence ID" value="NZ_JAGINW010000001.1"/>
</dbReference>
<dbReference type="Gene3D" id="1.10.357.10">
    <property type="entry name" value="Tetracycline Repressor, domain 2"/>
    <property type="match status" value="1"/>
</dbReference>
<keyword evidence="7" id="KW-1185">Reference proteome</keyword>
<dbReference type="PROSITE" id="PS50977">
    <property type="entry name" value="HTH_TETR_2"/>
    <property type="match status" value="1"/>
</dbReference>
<dbReference type="PANTHER" id="PTHR30055">
    <property type="entry name" value="HTH-TYPE TRANSCRIPTIONAL REGULATOR RUTR"/>
    <property type="match status" value="1"/>
</dbReference>
<gene>
    <name evidence="6" type="ORF">JOF56_009808</name>
</gene>
<protein>
    <submittedName>
        <fullName evidence="6">AcrR family transcriptional regulator</fullName>
    </submittedName>
</protein>
<evidence type="ECO:0000256" key="2">
    <source>
        <dbReference type="ARBA" id="ARBA00023125"/>
    </source>
</evidence>
<dbReference type="InterPro" id="IPR009057">
    <property type="entry name" value="Homeodomain-like_sf"/>
</dbReference>
<dbReference type="InterPro" id="IPR050109">
    <property type="entry name" value="HTH-type_TetR-like_transc_reg"/>
</dbReference>
<evidence type="ECO:0000256" key="4">
    <source>
        <dbReference type="PROSITE-ProRule" id="PRU00335"/>
    </source>
</evidence>
<dbReference type="PRINTS" id="PR00455">
    <property type="entry name" value="HTHTETR"/>
</dbReference>
<dbReference type="InterPro" id="IPR001647">
    <property type="entry name" value="HTH_TetR"/>
</dbReference>
<name>A0ABS4TZK8_9PSEU</name>
<dbReference type="PANTHER" id="PTHR30055:SF234">
    <property type="entry name" value="HTH-TYPE TRANSCRIPTIONAL REGULATOR BETI"/>
    <property type="match status" value="1"/>
</dbReference>
<dbReference type="Proteomes" id="UP001519332">
    <property type="component" value="Unassembled WGS sequence"/>
</dbReference>
<organism evidence="6 7">
    <name type="scientific">Kibdelosporangium banguiense</name>
    <dbReference type="NCBI Taxonomy" id="1365924"/>
    <lineage>
        <taxon>Bacteria</taxon>
        <taxon>Bacillati</taxon>
        <taxon>Actinomycetota</taxon>
        <taxon>Actinomycetes</taxon>
        <taxon>Pseudonocardiales</taxon>
        <taxon>Pseudonocardiaceae</taxon>
        <taxon>Kibdelosporangium</taxon>
    </lineage>
</organism>
<keyword evidence="1" id="KW-0805">Transcription regulation</keyword>
<keyword evidence="3" id="KW-0804">Transcription</keyword>
<sequence length="204" mass="22134">MAVRAARKASDVPDTRQRLVDVAVRLFTEHSFAGTSLQMIANEMGITKAAVYHHFRTREELLTAVVEPTLHELRVVIETAEAQRTPYMRAEHLLTEYADMAVRHRAVVAVLTADAGAIAMLRSHHESGDLINRQLNLLAAVSPGPAGLVNATMALAGIAAAAGSGLVNLDDNDALHHHLVEAGRRTLGLRAPRRPTHNAARMQQ</sequence>
<accession>A0ABS4TZK8</accession>
<dbReference type="SUPFAM" id="SSF46689">
    <property type="entry name" value="Homeodomain-like"/>
    <property type="match status" value="1"/>
</dbReference>